<evidence type="ECO:0000313" key="1">
    <source>
        <dbReference type="EMBL" id="ORE05218.1"/>
    </source>
</evidence>
<dbReference type="VEuPathDB" id="FungiDB:BCV72DRAFT_306608"/>
<proteinExistence type="predicted"/>
<organism evidence="1">
    <name type="scientific">Rhizopus microsporus var. microsporus</name>
    <dbReference type="NCBI Taxonomy" id="86635"/>
    <lineage>
        <taxon>Eukaryota</taxon>
        <taxon>Fungi</taxon>
        <taxon>Fungi incertae sedis</taxon>
        <taxon>Mucoromycota</taxon>
        <taxon>Mucoromycotina</taxon>
        <taxon>Mucoromycetes</taxon>
        <taxon>Mucorales</taxon>
        <taxon>Mucorineae</taxon>
        <taxon>Rhizopodaceae</taxon>
        <taxon>Rhizopus</taxon>
    </lineage>
</organism>
<reference evidence="1" key="1">
    <citation type="journal article" date="2016" name="Proc. Natl. Acad. Sci. U.S.A.">
        <title>Lipid metabolic changes in an early divergent fungus govern the establishment of a mutualistic symbiosis with endobacteria.</title>
        <authorList>
            <person name="Lastovetsky O.A."/>
            <person name="Gaspar M.L."/>
            <person name="Mondo S.J."/>
            <person name="LaButti K.M."/>
            <person name="Sandor L."/>
            <person name="Grigoriev I.V."/>
            <person name="Henry S.A."/>
            <person name="Pawlowska T.E."/>
        </authorList>
    </citation>
    <scope>NUCLEOTIDE SEQUENCE [LARGE SCALE GENOMIC DNA]</scope>
    <source>
        <strain evidence="1">ATCC 52814</strain>
    </source>
</reference>
<gene>
    <name evidence="1" type="ORF">BCV72DRAFT_306608</name>
</gene>
<name>A0A1X0QZU5_RHIZD</name>
<dbReference type="AlphaFoldDB" id="A0A1X0QZU5"/>
<accession>A0A1X0QZU5</accession>
<protein>
    <submittedName>
        <fullName evidence="1">Uncharacterized protein</fullName>
    </submittedName>
</protein>
<dbReference type="Proteomes" id="UP000242414">
    <property type="component" value="Unassembled WGS sequence"/>
</dbReference>
<sequence>MDNIRIHYNAKLCGWIGTSTGLNFFHLVPLKRYTIATVKERQTLRDFYYGKKINRQRRTLEIKTRTVKDRITSKERQFVLQDSKRFHPVMAIGNQGLGIGRAIKAYERRGSKWLQ</sequence>
<dbReference type="EMBL" id="KV921950">
    <property type="protein sequence ID" value="ORE05218.1"/>
    <property type="molecule type" value="Genomic_DNA"/>
</dbReference>